<protein>
    <recommendedName>
        <fullName evidence="10">Cytochrome P450</fullName>
    </recommendedName>
</protein>
<evidence type="ECO:0000256" key="3">
    <source>
        <dbReference type="ARBA" id="ARBA00023002"/>
    </source>
</evidence>
<dbReference type="PANTHER" id="PTHR46300:SF2">
    <property type="entry name" value="CYTOCHROME P450 MONOOXYGENASE ALNH-RELATED"/>
    <property type="match status" value="1"/>
</dbReference>
<feature type="binding site" description="axial binding residue" evidence="6">
    <location>
        <position position="344"/>
    </location>
    <ligand>
        <name>heme</name>
        <dbReference type="ChEBI" id="CHEBI:30413"/>
    </ligand>
    <ligandPart>
        <name>Fe</name>
        <dbReference type="ChEBI" id="CHEBI:18248"/>
    </ligandPart>
</feature>
<dbReference type="InterPro" id="IPR017972">
    <property type="entry name" value="Cyt_P450_CS"/>
</dbReference>
<dbReference type="AlphaFoldDB" id="A0A4Q4T1Z1"/>
<evidence type="ECO:0000256" key="5">
    <source>
        <dbReference type="ARBA" id="ARBA00023033"/>
    </source>
</evidence>
<evidence type="ECO:0000256" key="7">
    <source>
        <dbReference type="RuleBase" id="RU000461"/>
    </source>
</evidence>
<evidence type="ECO:0000256" key="1">
    <source>
        <dbReference type="ARBA" id="ARBA00010617"/>
    </source>
</evidence>
<evidence type="ECO:0008006" key="10">
    <source>
        <dbReference type="Google" id="ProtNLM"/>
    </source>
</evidence>
<accession>A0A4Q4T1Z1</accession>
<evidence type="ECO:0000313" key="9">
    <source>
        <dbReference type="Proteomes" id="UP000293360"/>
    </source>
</evidence>
<dbReference type="PROSITE" id="PS00086">
    <property type="entry name" value="CYTOCHROME_P450"/>
    <property type="match status" value="1"/>
</dbReference>
<evidence type="ECO:0000256" key="4">
    <source>
        <dbReference type="ARBA" id="ARBA00023004"/>
    </source>
</evidence>
<keyword evidence="6 7" id="KW-0349">Heme</keyword>
<name>A0A4Q4T1Z1_9PEZI</name>
<keyword evidence="2 6" id="KW-0479">Metal-binding</keyword>
<dbReference type="SUPFAM" id="SSF48264">
    <property type="entry name" value="Cytochrome P450"/>
    <property type="match status" value="1"/>
</dbReference>
<dbReference type="Pfam" id="PF00067">
    <property type="entry name" value="p450"/>
    <property type="match status" value="2"/>
</dbReference>
<dbReference type="GO" id="GO:0004497">
    <property type="term" value="F:monooxygenase activity"/>
    <property type="evidence" value="ECO:0007669"/>
    <property type="project" value="UniProtKB-KW"/>
</dbReference>
<dbReference type="GO" id="GO:0005506">
    <property type="term" value="F:iron ion binding"/>
    <property type="evidence" value="ECO:0007669"/>
    <property type="project" value="InterPro"/>
</dbReference>
<dbReference type="OrthoDB" id="1470350at2759"/>
<dbReference type="GO" id="GO:0016705">
    <property type="term" value="F:oxidoreductase activity, acting on paired donors, with incorporation or reduction of molecular oxygen"/>
    <property type="evidence" value="ECO:0007669"/>
    <property type="project" value="InterPro"/>
</dbReference>
<comment type="cofactor">
    <cofactor evidence="6">
        <name>heme</name>
        <dbReference type="ChEBI" id="CHEBI:30413"/>
    </cofactor>
</comment>
<dbReference type="Proteomes" id="UP000293360">
    <property type="component" value="Unassembled WGS sequence"/>
</dbReference>
<dbReference type="PRINTS" id="PR00385">
    <property type="entry name" value="P450"/>
</dbReference>
<evidence type="ECO:0000256" key="6">
    <source>
        <dbReference type="PIRSR" id="PIRSR602401-1"/>
    </source>
</evidence>
<dbReference type="STRING" id="155417.A0A4Q4T1Z1"/>
<dbReference type="Gene3D" id="1.10.630.10">
    <property type="entry name" value="Cytochrome P450"/>
    <property type="match status" value="2"/>
</dbReference>
<sequence length="426" mass="47869">MNVCNWQNRKLPPGPRGLPFLGNAFSIAKDPWIIFTAWKDKYGPIMHVNVPNNTIIVLNSKDAVEEILDRNSAKTSSRGQSVVADILTGGMLYFRHRKAVSTWTRKGPGLSYRVRPILYEQAVVLANDLLEFPNDWLSRTTRSGMATGLSMVYGKPPGETDADEDANIARLQAYASRIVRAAKPGGNLVDIFPWLIHFPNCLSPWRRRAEQIFVQDSLLVKEWLDAMLGWWVMAMILYPDTQKRAQDELDRVVHELLRWRPGTPIGVPHVSTEDMSYGGYFIPKRSMIIPNVWGINREPRVWGQDAHHFDPARHLDSSPSQIKPVAEGNKGEPHVTFGFGRHVCPGKYLAEDAFFISIALILWAANINRDGKADADAGPNADGFIDTGLVMWTSNPLFLYDQFATPRSEESTTGRKGGTREMTIKT</sequence>
<organism evidence="8 9">
    <name type="scientific">Monosporascus ibericus</name>
    <dbReference type="NCBI Taxonomy" id="155417"/>
    <lineage>
        <taxon>Eukaryota</taxon>
        <taxon>Fungi</taxon>
        <taxon>Dikarya</taxon>
        <taxon>Ascomycota</taxon>
        <taxon>Pezizomycotina</taxon>
        <taxon>Sordariomycetes</taxon>
        <taxon>Xylariomycetidae</taxon>
        <taxon>Xylariales</taxon>
        <taxon>Xylariales incertae sedis</taxon>
        <taxon>Monosporascus</taxon>
    </lineage>
</organism>
<evidence type="ECO:0000256" key="2">
    <source>
        <dbReference type="ARBA" id="ARBA00022723"/>
    </source>
</evidence>
<keyword evidence="3 7" id="KW-0560">Oxidoreductase</keyword>
<reference evidence="8 9" key="1">
    <citation type="submission" date="2018-06" db="EMBL/GenBank/DDBJ databases">
        <title>Complete Genomes of Monosporascus.</title>
        <authorList>
            <person name="Robinson A.J."/>
            <person name="Natvig D.O."/>
        </authorList>
    </citation>
    <scope>NUCLEOTIDE SEQUENCE [LARGE SCALE GENOMIC DNA]</scope>
    <source>
        <strain evidence="8 9">CBS 110550</strain>
    </source>
</reference>
<proteinExistence type="inferred from homology"/>
<dbReference type="EMBL" id="QJNU01000590">
    <property type="protein sequence ID" value="RYO93291.1"/>
    <property type="molecule type" value="Genomic_DNA"/>
</dbReference>
<dbReference type="PANTHER" id="PTHR46300">
    <property type="entry name" value="P450, PUTATIVE (EUROFUNG)-RELATED-RELATED"/>
    <property type="match status" value="1"/>
</dbReference>
<evidence type="ECO:0000313" key="8">
    <source>
        <dbReference type="EMBL" id="RYO93291.1"/>
    </source>
</evidence>
<dbReference type="InterPro" id="IPR050364">
    <property type="entry name" value="Cytochrome_P450_fung"/>
</dbReference>
<keyword evidence="9" id="KW-1185">Reference proteome</keyword>
<keyword evidence="4 6" id="KW-0408">Iron</keyword>
<comment type="caution">
    <text evidence="8">The sequence shown here is derived from an EMBL/GenBank/DDBJ whole genome shotgun (WGS) entry which is preliminary data.</text>
</comment>
<comment type="similarity">
    <text evidence="1 7">Belongs to the cytochrome P450 family.</text>
</comment>
<gene>
    <name evidence="8" type="ORF">DL764_008010</name>
</gene>
<dbReference type="GO" id="GO:0020037">
    <property type="term" value="F:heme binding"/>
    <property type="evidence" value="ECO:0007669"/>
    <property type="project" value="InterPro"/>
</dbReference>
<dbReference type="PRINTS" id="PR00463">
    <property type="entry name" value="EP450I"/>
</dbReference>
<dbReference type="InterPro" id="IPR036396">
    <property type="entry name" value="Cyt_P450_sf"/>
</dbReference>
<dbReference type="InterPro" id="IPR002401">
    <property type="entry name" value="Cyt_P450_E_grp-I"/>
</dbReference>
<dbReference type="InterPro" id="IPR001128">
    <property type="entry name" value="Cyt_P450"/>
</dbReference>
<keyword evidence="5 7" id="KW-0503">Monooxygenase</keyword>